<evidence type="ECO:0000256" key="2">
    <source>
        <dbReference type="SAM" id="Phobius"/>
    </source>
</evidence>
<feature type="region of interest" description="Disordered" evidence="1">
    <location>
        <begin position="1"/>
        <end position="22"/>
    </location>
</feature>
<protein>
    <recommendedName>
        <fullName evidence="3">F-box domain-containing protein</fullName>
    </recommendedName>
</protein>
<evidence type="ECO:0000259" key="3">
    <source>
        <dbReference type="PROSITE" id="PS50181"/>
    </source>
</evidence>
<sequence>MNRRSLSAESLHSPQSSNSTSSKHVILKPRTYDRWTVTCSIIGLAGVLHASWMLIAPEHWYHNLPAGVPEYGPLNVHFIRDIGCIFLLVGCGMIVAAFYLPYRLPLFTMHTAFYLLHMFVHVYEVVSGRIRLSMFWTDLPGVYVPAVILFILNVFLIKQIDAILGNMLTYFDHLPVEILHMVFQYMSSNDVFYSFDALSPYINAVLNEYCSRTIDLRCISKSRFDFICNHLDLSRIISLTLSNDDHTPQQVPLFFTRFRLEDFLNLQSLTLLSITNEEICLILSDLSKLRHLSSLLTTSRSAQPLLLGQALTNMFALKNLSIPYGDIFDHNLAFPLHGLNVLNAGICNFLELRRLQRIVPSLVSLKIILQANHQLQLLADVNIWAQLERLDLTLQNEMTTTFDEIDGLLRRLGNLKHLSLNIRGSSNQLANGTRWETCPTIVSLTKFAFSFEFVPSLVDSPEQIHDIFVSFSSYFWREFKKWYVIVTVDKIYTITSFDNHEFLECSCPPLSTAPNDQWFYSKVKRIKLDKQIPFNNLNLFSKLEILDVPNESTLSLLLNVNQFAYLRHLILRQSFLNETAQIFLTRNSHIDRLTLLQFDYTELFVFPTIRYLYLEESIRILTRTQIKILSRTFPSLTSLVIHLNDFQLVYTIIDRFLHLQNGIFHFYKLTKPISQQSLKQHTHLEYTASSFICRTESKKFVLWINNSNLPRELTKPIEMINSIAEQRSDKCLLQ</sequence>
<proteinExistence type="predicted"/>
<feature type="transmembrane region" description="Helical" evidence="2">
    <location>
        <begin position="35"/>
        <end position="55"/>
    </location>
</feature>
<feature type="transmembrane region" description="Helical" evidence="2">
    <location>
        <begin position="142"/>
        <end position="160"/>
    </location>
</feature>
<organism evidence="4 5">
    <name type="scientific">Adineta ricciae</name>
    <name type="common">Rotifer</name>
    <dbReference type="NCBI Taxonomy" id="249248"/>
    <lineage>
        <taxon>Eukaryota</taxon>
        <taxon>Metazoa</taxon>
        <taxon>Spiralia</taxon>
        <taxon>Gnathifera</taxon>
        <taxon>Rotifera</taxon>
        <taxon>Eurotatoria</taxon>
        <taxon>Bdelloidea</taxon>
        <taxon>Adinetida</taxon>
        <taxon>Adinetidae</taxon>
        <taxon>Adineta</taxon>
    </lineage>
</organism>
<accession>A0A815PLE1</accession>
<dbReference type="EMBL" id="CAJNOR010003816">
    <property type="protein sequence ID" value="CAF1450265.1"/>
    <property type="molecule type" value="Genomic_DNA"/>
</dbReference>
<name>A0A815PLE1_ADIRI</name>
<keyword evidence="2" id="KW-1133">Transmembrane helix</keyword>
<dbReference type="Proteomes" id="UP000663828">
    <property type="component" value="Unassembled WGS sequence"/>
</dbReference>
<evidence type="ECO:0000313" key="5">
    <source>
        <dbReference type="Proteomes" id="UP000663828"/>
    </source>
</evidence>
<dbReference type="InterPro" id="IPR001810">
    <property type="entry name" value="F-box_dom"/>
</dbReference>
<reference evidence="4" key="1">
    <citation type="submission" date="2021-02" db="EMBL/GenBank/DDBJ databases">
        <authorList>
            <person name="Nowell W R."/>
        </authorList>
    </citation>
    <scope>NUCLEOTIDE SEQUENCE</scope>
</reference>
<evidence type="ECO:0000313" key="4">
    <source>
        <dbReference type="EMBL" id="CAF1450265.1"/>
    </source>
</evidence>
<evidence type="ECO:0000256" key="1">
    <source>
        <dbReference type="SAM" id="MobiDB-lite"/>
    </source>
</evidence>
<feature type="transmembrane region" description="Helical" evidence="2">
    <location>
        <begin position="78"/>
        <end position="100"/>
    </location>
</feature>
<keyword evidence="2" id="KW-0472">Membrane</keyword>
<feature type="domain" description="F-box" evidence="3">
    <location>
        <begin position="168"/>
        <end position="217"/>
    </location>
</feature>
<dbReference type="AlphaFoldDB" id="A0A815PLE1"/>
<comment type="caution">
    <text evidence="4">The sequence shown here is derived from an EMBL/GenBank/DDBJ whole genome shotgun (WGS) entry which is preliminary data.</text>
</comment>
<feature type="transmembrane region" description="Helical" evidence="2">
    <location>
        <begin position="112"/>
        <end position="130"/>
    </location>
</feature>
<keyword evidence="5" id="KW-1185">Reference proteome</keyword>
<dbReference type="PROSITE" id="PS50181">
    <property type="entry name" value="FBOX"/>
    <property type="match status" value="1"/>
</dbReference>
<keyword evidence="2" id="KW-0812">Transmembrane</keyword>
<gene>
    <name evidence="4" type="ORF">XAT740_LOCUS36834</name>
</gene>